<gene>
    <name evidence="3" type="ORF">SAMN05216565_110112</name>
</gene>
<accession>A0A1H0WCG7</accession>
<feature type="domain" description="PDZ" evidence="2">
    <location>
        <begin position="310"/>
        <end position="349"/>
    </location>
</feature>
<dbReference type="Pfam" id="PF17820">
    <property type="entry name" value="PDZ_6"/>
    <property type="match status" value="1"/>
</dbReference>
<keyword evidence="4" id="KW-1185">Reference proteome</keyword>
<dbReference type="Proteomes" id="UP000199159">
    <property type="component" value="Unassembled WGS sequence"/>
</dbReference>
<evidence type="ECO:0000259" key="2">
    <source>
        <dbReference type="Pfam" id="PF17820"/>
    </source>
</evidence>
<protein>
    <submittedName>
        <fullName evidence="3">PDZ domain-containing protein</fullName>
    </submittedName>
</protein>
<dbReference type="SUPFAM" id="SSF50156">
    <property type="entry name" value="PDZ domain-like"/>
    <property type="match status" value="1"/>
</dbReference>
<dbReference type="Gene3D" id="2.30.42.10">
    <property type="match status" value="1"/>
</dbReference>
<reference evidence="4" key="1">
    <citation type="submission" date="2016-10" db="EMBL/GenBank/DDBJ databases">
        <authorList>
            <person name="Varghese N."/>
            <person name="Submissions S."/>
        </authorList>
    </citation>
    <scope>NUCLEOTIDE SEQUENCE [LARGE SCALE GENOMIC DNA]</scope>
    <source>
        <strain evidence="4">IBRC-M10078</strain>
    </source>
</reference>
<dbReference type="STRING" id="930152.SAMN05216565_110112"/>
<feature type="transmembrane region" description="Helical" evidence="1">
    <location>
        <begin position="143"/>
        <end position="161"/>
    </location>
</feature>
<feature type="transmembrane region" description="Helical" evidence="1">
    <location>
        <begin position="80"/>
        <end position="98"/>
    </location>
</feature>
<feature type="transmembrane region" description="Helical" evidence="1">
    <location>
        <begin position="189"/>
        <end position="207"/>
    </location>
</feature>
<name>A0A1H0WCG7_9BACI</name>
<keyword evidence="1" id="KW-0472">Membrane</keyword>
<feature type="transmembrane region" description="Helical" evidence="1">
    <location>
        <begin position="219"/>
        <end position="239"/>
    </location>
</feature>
<keyword evidence="1" id="KW-0812">Transmembrane</keyword>
<dbReference type="RefSeq" id="WP_090857240.1">
    <property type="nucleotide sequence ID" value="NZ_FNJU01000010.1"/>
</dbReference>
<feature type="transmembrane region" description="Helical" evidence="1">
    <location>
        <begin position="251"/>
        <end position="268"/>
    </location>
</feature>
<keyword evidence="1" id="KW-1133">Transmembrane helix</keyword>
<dbReference type="EMBL" id="FNJU01000010">
    <property type="protein sequence ID" value="SDP88479.1"/>
    <property type="molecule type" value="Genomic_DNA"/>
</dbReference>
<evidence type="ECO:0000313" key="3">
    <source>
        <dbReference type="EMBL" id="SDP88479.1"/>
    </source>
</evidence>
<dbReference type="InterPro" id="IPR036034">
    <property type="entry name" value="PDZ_sf"/>
</dbReference>
<evidence type="ECO:0000313" key="4">
    <source>
        <dbReference type="Proteomes" id="UP000199159"/>
    </source>
</evidence>
<organism evidence="3 4">
    <name type="scientific">Litchfieldia salsa</name>
    <dbReference type="NCBI Taxonomy" id="930152"/>
    <lineage>
        <taxon>Bacteria</taxon>
        <taxon>Bacillati</taxon>
        <taxon>Bacillota</taxon>
        <taxon>Bacilli</taxon>
        <taxon>Bacillales</taxon>
        <taxon>Bacillaceae</taxon>
        <taxon>Litchfieldia</taxon>
    </lineage>
</organism>
<feature type="transmembrane region" description="Helical" evidence="1">
    <location>
        <begin position="55"/>
        <end position="74"/>
    </location>
</feature>
<dbReference type="OrthoDB" id="198399at2"/>
<dbReference type="InterPro" id="IPR041489">
    <property type="entry name" value="PDZ_6"/>
</dbReference>
<feature type="transmembrane region" description="Helical" evidence="1">
    <location>
        <begin position="16"/>
        <end position="34"/>
    </location>
</feature>
<dbReference type="AlphaFoldDB" id="A0A1H0WCG7"/>
<evidence type="ECO:0000256" key="1">
    <source>
        <dbReference type="SAM" id="Phobius"/>
    </source>
</evidence>
<feature type="transmembrane region" description="Helical" evidence="1">
    <location>
        <begin position="103"/>
        <end position="123"/>
    </location>
</feature>
<sequence>MIIEWLIELIKGVGRFFLHPMLYSFIFLSLYMAYVRIKRERKDFHIRIYDIFHEVKTFLTSGLLLSLIFSVIMLGVGMVIPFSGLVLFAVISILLGAIGRSRLLSPTIVIGLAFFCMMISSQFDGQSGLIGRFLTDLKVTNLTMMSLLLSLLLVIEGILIYQKGHIGTSPRLINSKRGQKVGAHFSEKLWMVPLFLLVPGEGIAAPFEWYPVFSIGDGGYSILLVPFVIGFSQGYKGVLPKEGAHFIGKRTILLGVILTACSVGSLWYTPIAIKVVAFAFIAKELISFQYKISDDSKPFLYTKRNQGLLVVAIIPNSPAYKMNLQVGEVVTKVNGLTVQNEKELYQNVQKNSAFSKLEVRGLNGEIRFTQTALYEGEHHELGIIVIPDEKEWSTEAV</sequence>
<proteinExistence type="predicted"/>